<organism evidence="2 3">
    <name type="scientific">Panicum hallii var. hallii</name>
    <dbReference type="NCBI Taxonomy" id="1504633"/>
    <lineage>
        <taxon>Eukaryota</taxon>
        <taxon>Viridiplantae</taxon>
        <taxon>Streptophyta</taxon>
        <taxon>Embryophyta</taxon>
        <taxon>Tracheophyta</taxon>
        <taxon>Spermatophyta</taxon>
        <taxon>Magnoliopsida</taxon>
        <taxon>Liliopsida</taxon>
        <taxon>Poales</taxon>
        <taxon>Poaceae</taxon>
        <taxon>PACMAD clade</taxon>
        <taxon>Panicoideae</taxon>
        <taxon>Panicodae</taxon>
        <taxon>Paniceae</taxon>
        <taxon>Panicinae</taxon>
        <taxon>Panicum</taxon>
        <taxon>Panicum sect. Panicum</taxon>
    </lineage>
</organism>
<accession>A0A2T7EVM1</accession>
<dbReference type="Proteomes" id="UP000244336">
    <property type="component" value="Chromosome 2"/>
</dbReference>
<evidence type="ECO:0000256" key="1">
    <source>
        <dbReference type="SAM" id="MobiDB-lite"/>
    </source>
</evidence>
<reference evidence="2 3" key="1">
    <citation type="submission" date="2018-04" db="EMBL/GenBank/DDBJ databases">
        <title>WGS assembly of Panicum hallii var. hallii HAL2.</title>
        <authorList>
            <person name="Lovell J."/>
            <person name="Jenkins J."/>
            <person name="Lowry D."/>
            <person name="Mamidi S."/>
            <person name="Sreedasyam A."/>
            <person name="Weng X."/>
            <person name="Barry K."/>
            <person name="Bonette J."/>
            <person name="Campitelli B."/>
            <person name="Daum C."/>
            <person name="Gordon S."/>
            <person name="Gould B."/>
            <person name="Lipzen A."/>
            <person name="MacQueen A."/>
            <person name="Palacio-Mejia J."/>
            <person name="Plott C."/>
            <person name="Shakirov E."/>
            <person name="Shu S."/>
            <person name="Yoshinaga Y."/>
            <person name="Zane M."/>
            <person name="Rokhsar D."/>
            <person name="Grimwood J."/>
            <person name="Schmutz J."/>
            <person name="Juenger T."/>
        </authorList>
    </citation>
    <scope>NUCLEOTIDE SEQUENCE [LARGE SCALE GENOMIC DNA]</scope>
    <source>
        <strain evidence="3">cv. HAL2</strain>
    </source>
</reference>
<name>A0A2T7EVM1_9POAL</name>
<feature type="compositionally biased region" description="Pro residues" evidence="1">
    <location>
        <begin position="94"/>
        <end position="104"/>
    </location>
</feature>
<evidence type="ECO:0000313" key="2">
    <source>
        <dbReference type="EMBL" id="PUZ71874.1"/>
    </source>
</evidence>
<evidence type="ECO:0000313" key="3">
    <source>
        <dbReference type="Proteomes" id="UP000244336"/>
    </source>
</evidence>
<feature type="region of interest" description="Disordered" evidence="1">
    <location>
        <begin position="35"/>
        <end position="65"/>
    </location>
</feature>
<dbReference type="Gramene" id="PUZ71874">
    <property type="protein sequence ID" value="PUZ71874"/>
    <property type="gene ID" value="GQ55_2G349600"/>
</dbReference>
<protein>
    <submittedName>
        <fullName evidence="2">Uncharacterized protein</fullName>
    </submittedName>
</protein>
<keyword evidence="3" id="KW-1185">Reference proteome</keyword>
<proteinExistence type="predicted"/>
<dbReference type="EMBL" id="CM009750">
    <property type="protein sequence ID" value="PUZ71874.1"/>
    <property type="molecule type" value="Genomic_DNA"/>
</dbReference>
<sequence length="152" mass="16171">MLEVAKPPSVTLTCARARPPSAALGHGILLPRTRAPAHRRHGSPVNRADRSAFHRPAPIANDSPPPAGGVLCLRFEPFRSTPTPRLVGTSAPRPLSPTPTPPTTAPNNPLRRDAMLSISSLAKLLALLLRGILLHLHAPAAIPSFAHHFFST</sequence>
<feature type="region of interest" description="Disordered" evidence="1">
    <location>
        <begin position="81"/>
        <end position="109"/>
    </location>
</feature>
<dbReference type="AlphaFoldDB" id="A0A2T7EVM1"/>
<gene>
    <name evidence="2" type="ORF">GQ55_2G349600</name>
</gene>